<comment type="similarity">
    <text evidence="8">Belongs to the FtsL family.</text>
</comment>
<evidence type="ECO:0000256" key="3">
    <source>
        <dbReference type="ARBA" id="ARBA00022618"/>
    </source>
</evidence>
<protein>
    <recommendedName>
        <fullName evidence="8 9">Cell division protein FtsL</fullName>
    </recommendedName>
</protein>
<dbReference type="GO" id="GO:0032153">
    <property type="term" value="C:cell division site"/>
    <property type="evidence" value="ECO:0007669"/>
    <property type="project" value="UniProtKB-UniRule"/>
</dbReference>
<evidence type="ECO:0000313" key="10">
    <source>
        <dbReference type="EMBL" id="STZ76928.1"/>
    </source>
</evidence>
<keyword evidence="3 8" id="KW-0132">Cell division</keyword>
<evidence type="ECO:0000313" key="11">
    <source>
        <dbReference type="Proteomes" id="UP000254651"/>
    </source>
</evidence>
<evidence type="ECO:0000256" key="5">
    <source>
        <dbReference type="ARBA" id="ARBA00022989"/>
    </source>
</evidence>
<comment type="function">
    <text evidence="8">Essential cell division protein. May link together the upstream cell division proteins, which are predominantly cytoplasmic, with the downstream cell division proteins, which are predominantly periplasmic.</text>
</comment>
<dbReference type="HAMAP" id="MF_00910">
    <property type="entry name" value="FtsL"/>
    <property type="match status" value="1"/>
</dbReference>
<gene>
    <name evidence="8" type="primary">ftsL</name>
    <name evidence="10" type="ORF">NCTC10295_01718</name>
</gene>
<dbReference type="EMBL" id="UGQS01000002">
    <property type="protein sequence ID" value="STZ76928.1"/>
    <property type="molecule type" value="Genomic_DNA"/>
</dbReference>
<evidence type="ECO:0000256" key="2">
    <source>
        <dbReference type="ARBA" id="ARBA00022475"/>
    </source>
</evidence>
<dbReference type="GO" id="GO:0043093">
    <property type="term" value="P:FtsZ-dependent cytokinesis"/>
    <property type="evidence" value="ECO:0007669"/>
    <property type="project" value="UniProtKB-UniRule"/>
</dbReference>
<sequence>MNKLNIILLLAAFASGFFVVTVQDQSRRYFIELDKAQKQEIQLDQDFARLKLEQARLANHKLIKVAAEKQRLRPPSAHNTIMVERNNKIEK</sequence>
<keyword evidence="6 8" id="KW-0472">Membrane</keyword>
<evidence type="ECO:0000256" key="9">
    <source>
        <dbReference type="NCBIfam" id="TIGR02209"/>
    </source>
</evidence>
<evidence type="ECO:0000256" key="7">
    <source>
        <dbReference type="ARBA" id="ARBA00023306"/>
    </source>
</evidence>
<name>A0A378UHR3_BERDE</name>
<evidence type="ECO:0000256" key="4">
    <source>
        <dbReference type="ARBA" id="ARBA00022692"/>
    </source>
</evidence>
<keyword evidence="11" id="KW-1185">Reference proteome</keyword>
<accession>A0A378UHR3</accession>
<dbReference type="Pfam" id="PF04999">
    <property type="entry name" value="FtsL"/>
    <property type="match status" value="1"/>
</dbReference>
<evidence type="ECO:0000256" key="6">
    <source>
        <dbReference type="ARBA" id="ARBA00023136"/>
    </source>
</evidence>
<keyword evidence="8" id="KW-0997">Cell inner membrane</keyword>
<comment type="subunit">
    <text evidence="8">Part of a complex composed of FtsB, FtsL and FtsQ.</text>
</comment>
<organism evidence="10 11">
    <name type="scientific">Bergeriella denitrificans</name>
    <name type="common">Neisseria denitrificans</name>
    <dbReference type="NCBI Taxonomy" id="494"/>
    <lineage>
        <taxon>Bacteria</taxon>
        <taxon>Pseudomonadati</taxon>
        <taxon>Pseudomonadota</taxon>
        <taxon>Betaproteobacteria</taxon>
        <taxon>Neisseriales</taxon>
        <taxon>Neisseriaceae</taxon>
        <taxon>Bergeriella</taxon>
    </lineage>
</organism>
<keyword evidence="4 8" id="KW-0812">Transmembrane</keyword>
<dbReference type="RefSeq" id="WP_066076466.1">
    <property type="nucleotide sequence ID" value="NZ_CP181246.1"/>
</dbReference>
<keyword evidence="5 8" id="KW-1133">Transmembrane helix</keyword>
<reference evidence="10 11" key="1">
    <citation type="submission" date="2018-06" db="EMBL/GenBank/DDBJ databases">
        <authorList>
            <consortium name="Pathogen Informatics"/>
            <person name="Doyle S."/>
        </authorList>
    </citation>
    <scope>NUCLEOTIDE SEQUENCE [LARGE SCALE GENOMIC DNA]</scope>
    <source>
        <strain evidence="10 11">NCTC10295</strain>
    </source>
</reference>
<dbReference type="GO" id="GO:0005886">
    <property type="term" value="C:plasma membrane"/>
    <property type="evidence" value="ECO:0007669"/>
    <property type="project" value="UniProtKB-SubCell"/>
</dbReference>
<proteinExistence type="inferred from homology"/>
<keyword evidence="7 8" id="KW-0131">Cell cycle</keyword>
<keyword evidence="2 8" id="KW-1003">Cell membrane</keyword>
<dbReference type="NCBIfam" id="TIGR02209">
    <property type="entry name" value="ftsL_broad"/>
    <property type="match status" value="1"/>
</dbReference>
<dbReference type="InterPro" id="IPR011922">
    <property type="entry name" value="Cell_div_FtsL"/>
</dbReference>
<evidence type="ECO:0000256" key="8">
    <source>
        <dbReference type="HAMAP-Rule" id="MF_00910"/>
    </source>
</evidence>
<dbReference type="AlphaFoldDB" id="A0A378UHR3"/>
<comment type="subcellular location">
    <subcellularLocation>
        <location evidence="8">Cell inner membrane</location>
        <topology evidence="8">Single-pass type II membrane protein</topology>
    </subcellularLocation>
    <subcellularLocation>
        <location evidence="1">Cell membrane</location>
        <topology evidence="1">Single-pass type II membrane protein</topology>
    </subcellularLocation>
    <text evidence="8">Localizes to the division septum where it forms a ring structure.</text>
</comment>
<evidence type="ECO:0000256" key="1">
    <source>
        <dbReference type="ARBA" id="ARBA00004401"/>
    </source>
</evidence>
<dbReference type="Proteomes" id="UP000254651">
    <property type="component" value="Unassembled WGS sequence"/>
</dbReference>